<reference evidence="1" key="1">
    <citation type="submission" date="2014-05" db="EMBL/GenBank/DDBJ databases">
        <authorList>
            <person name="Chronopoulou M."/>
        </authorList>
    </citation>
    <scope>NUCLEOTIDE SEQUENCE</scope>
    <source>
        <tissue evidence="1">Whole organism</tissue>
    </source>
</reference>
<proteinExistence type="predicted"/>
<organism evidence="1">
    <name type="scientific">Lepeophtheirus salmonis</name>
    <name type="common">Salmon louse</name>
    <name type="synonym">Caligus salmonis</name>
    <dbReference type="NCBI Taxonomy" id="72036"/>
    <lineage>
        <taxon>Eukaryota</taxon>
        <taxon>Metazoa</taxon>
        <taxon>Ecdysozoa</taxon>
        <taxon>Arthropoda</taxon>
        <taxon>Crustacea</taxon>
        <taxon>Multicrustacea</taxon>
        <taxon>Hexanauplia</taxon>
        <taxon>Copepoda</taxon>
        <taxon>Siphonostomatoida</taxon>
        <taxon>Caligidae</taxon>
        <taxon>Lepeophtheirus</taxon>
    </lineage>
</organism>
<sequence>ALALACLYLMKHHGPSVFGLVLIRLPFSDVETNSFQRQFHHPIFATRVLKKLCKIVVSKRDKEHLLNSFQEETGPAAHFTRDVNWGSEKLGGDIY</sequence>
<protein>
    <submittedName>
        <fullName evidence="1">Uncharacterized protein</fullName>
    </submittedName>
</protein>
<dbReference type="AlphaFoldDB" id="A0A0K2TV93"/>
<feature type="non-terminal residue" evidence="1">
    <location>
        <position position="1"/>
    </location>
</feature>
<dbReference type="EMBL" id="HACA01012399">
    <property type="protein sequence ID" value="CDW29760.1"/>
    <property type="molecule type" value="Transcribed_RNA"/>
</dbReference>
<evidence type="ECO:0000313" key="1">
    <source>
        <dbReference type="EMBL" id="CDW29760.1"/>
    </source>
</evidence>
<accession>A0A0K2TV93</accession>
<name>A0A0K2TV93_LEPSM</name>